<dbReference type="OMA" id="YKQRCEK"/>
<dbReference type="Pfam" id="PF00505">
    <property type="entry name" value="HMG_box"/>
    <property type="match status" value="1"/>
</dbReference>
<keyword evidence="1" id="KW-0238">DNA-binding</keyword>
<keyword evidence="4" id="KW-1185">Reference proteome</keyword>
<gene>
    <name evidence="3" type="ORF">CAEBREN_15844</name>
</gene>
<dbReference type="InParanoid" id="G0MJ92"/>
<feature type="DNA-binding region" description="HMG box" evidence="1">
    <location>
        <begin position="69"/>
        <end position="127"/>
    </location>
</feature>
<dbReference type="eggNOG" id="KOG0381">
    <property type="taxonomic scope" value="Eukaryota"/>
</dbReference>
<evidence type="ECO:0000256" key="1">
    <source>
        <dbReference type="PROSITE-ProRule" id="PRU00267"/>
    </source>
</evidence>
<evidence type="ECO:0000313" key="3">
    <source>
        <dbReference type="EMBL" id="EGT32370.1"/>
    </source>
</evidence>
<dbReference type="HOGENOM" id="CLU_1972526_0_0_1"/>
<dbReference type="Gene3D" id="1.10.30.10">
    <property type="entry name" value="High mobility group box domain"/>
    <property type="match status" value="1"/>
</dbReference>
<proteinExistence type="predicted"/>
<dbReference type="InterPro" id="IPR036910">
    <property type="entry name" value="HMG_box_dom_sf"/>
</dbReference>
<feature type="domain" description="HMG box" evidence="2">
    <location>
        <begin position="69"/>
        <end position="127"/>
    </location>
</feature>
<dbReference type="Proteomes" id="UP000008068">
    <property type="component" value="Unassembled WGS sequence"/>
</dbReference>
<accession>G0MJ92</accession>
<dbReference type="STRING" id="135651.G0MJ92"/>
<reference evidence="4" key="1">
    <citation type="submission" date="2011-07" db="EMBL/GenBank/DDBJ databases">
        <authorList>
            <consortium name="Caenorhabditis brenneri Sequencing and Analysis Consortium"/>
            <person name="Wilson R.K."/>
        </authorList>
    </citation>
    <scope>NUCLEOTIDE SEQUENCE [LARGE SCALE GENOMIC DNA]</scope>
    <source>
        <strain evidence="4">PB2801</strain>
    </source>
</reference>
<dbReference type="AlphaFoldDB" id="G0MJ92"/>
<evidence type="ECO:0000313" key="4">
    <source>
        <dbReference type="Proteomes" id="UP000008068"/>
    </source>
</evidence>
<dbReference type="InterPro" id="IPR009071">
    <property type="entry name" value="HMG_box_dom"/>
</dbReference>
<dbReference type="EMBL" id="GL379797">
    <property type="protein sequence ID" value="EGT32370.1"/>
    <property type="molecule type" value="Genomic_DNA"/>
</dbReference>
<protein>
    <recommendedName>
        <fullName evidence="2">HMG box domain-containing protein</fullName>
    </recommendedName>
</protein>
<name>G0MJ92_CAEBE</name>
<dbReference type="GO" id="GO:0003677">
    <property type="term" value="F:DNA binding"/>
    <property type="evidence" value="ECO:0007669"/>
    <property type="project" value="UniProtKB-UniRule"/>
</dbReference>
<dbReference type="GO" id="GO:0005634">
    <property type="term" value="C:nucleus"/>
    <property type="evidence" value="ECO:0007669"/>
    <property type="project" value="UniProtKB-UniRule"/>
</dbReference>
<evidence type="ECO:0000259" key="2">
    <source>
        <dbReference type="PROSITE" id="PS50118"/>
    </source>
</evidence>
<dbReference type="SUPFAM" id="SSF47095">
    <property type="entry name" value="HMG-box"/>
    <property type="match status" value="1"/>
</dbReference>
<dbReference type="PROSITE" id="PS50118">
    <property type="entry name" value="HMG_BOX_2"/>
    <property type="match status" value="1"/>
</dbReference>
<sequence length="152" mass="17800">MKTTQIQKPSIFDEFQRYHIPNVFVHWYDLEPTFGVYNASKNETGGKWLGATPTTHHQQHIQEEQKKRKIRSTSAYALFFREQQNLEKKMNPTANFGQISQNIARQWELLSDVEKKAYKTRCEKNRKTSIANAVMQKAHQLMMTSKSSSFSN</sequence>
<keyword evidence="1" id="KW-0539">Nucleus</keyword>
<organism evidence="4">
    <name type="scientific">Caenorhabditis brenneri</name>
    <name type="common">Nematode worm</name>
    <dbReference type="NCBI Taxonomy" id="135651"/>
    <lineage>
        <taxon>Eukaryota</taxon>
        <taxon>Metazoa</taxon>
        <taxon>Ecdysozoa</taxon>
        <taxon>Nematoda</taxon>
        <taxon>Chromadorea</taxon>
        <taxon>Rhabditida</taxon>
        <taxon>Rhabditina</taxon>
        <taxon>Rhabditomorpha</taxon>
        <taxon>Rhabditoidea</taxon>
        <taxon>Rhabditidae</taxon>
        <taxon>Peloderinae</taxon>
        <taxon>Caenorhabditis</taxon>
    </lineage>
</organism>
<dbReference type="OrthoDB" id="10027956at2759"/>